<organism evidence="1 2">
    <name type="scientific">Gigaspora margarita</name>
    <dbReference type="NCBI Taxonomy" id="4874"/>
    <lineage>
        <taxon>Eukaryota</taxon>
        <taxon>Fungi</taxon>
        <taxon>Fungi incertae sedis</taxon>
        <taxon>Mucoromycota</taxon>
        <taxon>Glomeromycotina</taxon>
        <taxon>Glomeromycetes</taxon>
        <taxon>Diversisporales</taxon>
        <taxon>Gigasporaceae</taxon>
        <taxon>Gigaspora</taxon>
    </lineage>
</organism>
<keyword evidence="2" id="KW-1185">Reference proteome</keyword>
<comment type="caution">
    <text evidence="1">The sequence shown here is derived from an EMBL/GenBank/DDBJ whole genome shotgun (WGS) entry which is preliminary data.</text>
</comment>
<accession>A0ABN7X9F3</accession>
<dbReference type="Proteomes" id="UP000789901">
    <property type="component" value="Unassembled WGS sequence"/>
</dbReference>
<evidence type="ECO:0000313" key="1">
    <source>
        <dbReference type="EMBL" id="CAG8851318.1"/>
    </source>
</evidence>
<protein>
    <submittedName>
        <fullName evidence="1">45210_t:CDS:1</fullName>
    </submittedName>
</protein>
<sequence>NIETALQNLSGTSVAHIEPNRNSMTEASILVDQNNISQQSETDASKKKLKTIPGISKWFEWSWPVTGKFARYICARSLPHLGVWNNFQPTQIAPFCKRPSLAFSEPSIPKTAWIMPTPKKSESLPNEITEEA</sequence>
<name>A0ABN7X9F3_GIGMA</name>
<gene>
    <name evidence="1" type="ORF">GMARGA_LOCUS40674</name>
</gene>
<feature type="non-terminal residue" evidence="1">
    <location>
        <position position="1"/>
    </location>
</feature>
<feature type="non-terminal residue" evidence="1">
    <location>
        <position position="132"/>
    </location>
</feature>
<evidence type="ECO:0000313" key="2">
    <source>
        <dbReference type="Proteomes" id="UP000789901"/>
    </source>
</evidence>
<reference evidence="1 2" key="1">
    <citation type="submission" date="2021-06" db="EMBL/GenBank/DDBJ databases">
        <authorList>
            <person name="Kallberg Y."/>
            <person name="Tangrot J."/>
            <person name="Rosling A."/>
        </authorList>
    </citation>
    <scope>NUCLEOTIDE SEQUENCE [LARGE SCALE GENOMIC DNA]</scope>
    <source>
        <strain evidence="1 2">120-4 pot B 10/14</strain>
    </source>
</reference>
<proteinExistence type="predicted"/>
<dbReference type="EMBL" id="CAJVQB010105435">
    <property type="protein sequence ID" value="CAG8851318.1"/>
    <property type="molecule type" value="Genomic_DNA"/>
</dbReference>